<reference evidence="1" key="2">
    <citation type="submission" date="2015-01" db="EMBL/GenBank/DDBJ databases">
        <authorList>
            <person name="Xiang T."/>
            <person name="Song Y."/>
            <person name="Huang L."/>
            <person name="Wang B."/>
            <person name="Wu P."/>
        </authorList>
    </citation>
    <scope>NUCLEOTIDE SEQUENCE</scope>
    <source>
        <strain evidence="1">BW11M1</strain>
    </source>
</reference>
<accession>A0A0N9MQN6</accession>
<sequence>MTPPVSVLGVLGLCWIGLRKSTQSLVPESVSWRLCVLGVLGSRTRTRMRSSLSAGIEGRMNLYATPEKPNTPNTLNTHVSNPLNLLGFECVGFVLGWLNMCWVLISEEW</sequence>
<protein>
    <submittedName>
        <fullName evidence="1">Uncharacterized protein</fullName>
    </submittedName>
</protein>
<dbReference type="EMBL" id="KP698091">
    <property type="protein sequence ID" value="ALG76478.1"/>
    <property type="molecule type" value="Genomic_DNA"/>
</dbReference>
<reference evidence="1" key="1">
    <citation type="journal article" date="2015" name="Genome Biol. Evol.">
        <title>Different Ancestries of R Tailocins in Rhizospheric Pseudomonas Isolates.</title>
        <authorList>
            <person name="Ghequire M.G."/>
            <person name="Dillen Y."/>
            <person name="Lambrichts I."/>
            <person name="Proost P."/>
            <person name="Wattiez R."/>
            <person name="De Mot R."/>
        </authorList>
    </citation>
    <scope>NUCLEOTIDE SEQUENCE</scope>
    <source>
        <strain evidence="1">BW11M1</strain>
    </source>
</reference>
<name>A0A0N9MQN6_PSEPU</name>
<evidence type="ECO:0000313" key="1">
    <source>
        <dbReference type="EMBL" id="ALG76478.1"/>
    </source>
</evidence>
<proteinExistence type="predicted"/>
<organism evidence="1">
    <name type="scientific">Pseudomonas putida</name>
    <name type="common">Arthrobacter siderocapsulatus</name>
    <dbReference type="NCBI Taxonomy" id="303"/>
    <lineage>
        <taxon>Bacteria</taxon>
        <taxon>Pseudomonadati</taxon>
        <taxon>Pseudomonadota</taxon>
        <taxon>Gammaproteobacteria</taxon>
        <taxon>Pseudomonadales</taxon>
        <taxon>Pseudomonadaceae</taxon>
        <taxon>Pseudomonas</taxon>
    </lineage>
</organism>
<dbReference type="AlphaFoldDB" id="A0A0N9MQN6"/>